<evidence type="ECO:0000256" key="8">
    <source>
        <dbReference type="ARBA" id="ARBA00022989"/>
    </source>
</evidence>
<proteinExistence type="predicted"/>
<keyword evidence="10" id="KW-0961">Cell wall biogenesis/degradation</keyword>
<dbReference type="PANTHER" id="PTHR30400">
    <property type="entry name" value="MONOFUNCTIONAL BIOSYNTHETIC PEPTIDOGLYCAN TRANSGLYCOSYLASE"/>
    <property type="match status" value="1"/>
</dbReference>
<evidence type="ECO:0000256" key="10">
    <source>
        <dbReference type="ARBA" id="ARBA00023316"/>
    </source>
</evidence>
<evidence type="ECO:0000256" key="2">
    <source>
        <dbReference type="ARBA" id="ARBA00022519"/>
    </source>
</evidence>
<dbReference type="GO" id="GO:0009252">
    <property type="term" value="P:peptidoglycan biosynthetic process"/>
    <property type="evidence" value="ECO:0007669"/>
    <property type="project" value="UniProtKB-KW"/>
</dbReference>
<evidence type="ECO:0000313" key="13">
    <source>
        <dbReference type="Proteomes" id="UP000326570"/>
    </source>
</evidence>
<keyword evidence="4" id="KW-0808">Transferase</keyword>
<accession>A0A5N1IM15</accession>
<dbReference type="InterPro" id="IPR036950">
    <property type="entry name" value="PBP_transglycosylase"/>
</dbReference>
<keyword evidence="2" id="KW-0997">Cell inner membrane</keyword>
<dbReference type="GO" id="GO:0071555">
    <property type="term" value="P:cell wall organization"/>
    <property type="evidence" value="ECO:0007669"/>
    <property type="project" value="UniProtKB-KW"/>
</dbReference>
<keyword evidence="5" id="KW-0812">Transmembrane</keyword>
<dbReference type="Pfam" id="PF00912">
    <property type="entry name" value="Transgly"/>
    <property type="match status" value="1"/>
</dbReference>
<keyword evidence="1" id="KW-1003">Cell membrane</keyword>
<keyword evidence="9" id="KW-0472">Membrane</keyword>
<evidence type="ECO:0000256" key="9">
    <source>
        <dbReference type="ARBA" id="ARBA00023136"/>
    </source>
</evidence>
<dbReference type="EMBL" id="VTWT01000015">
    <property type="protein sequence ID" value="KAA9324947.1"/>
    <property type="molecule type" value="Genomic_DNA"/>
</dbReference>
<dbReference type="Gene3D" id="1.10.3810.10">
    <property type="entry name" value="Biosynthetic peptidoglycan transglycosylase-like"/>
    <property type="match status" value="1"/>
</dbReference>
<keyword evidence="7" id="KW-0573">Peptidoglycan synthesis</keyword>
<evidence type="ECO:0000256" key="1">
    <source>
        <dbReference type="ARBA" id="ARBA00022475"/>
    </source>
</evidence>
<dbReference type="SUPFAM" id="SSF53955">
    <property type="entry name" value="Lysozyme-like"/>
    <property type="match status" value="1"/>
</dbReference>
<dbReference type="GO" id="GO:0008360">
    <property type="term" value="P:regulation of cell shape"/>
    <property type="evidence" value="ECO:0007669"/>
    <property type="project" value="UniProtKB-KW"/>
</dbReference>
<name>A0A5N1IM15_9BACT</name>
<evidence type="ECO:0000256" key="4">
    <source>
        <dbReference type="ARBA" id="ARBA00022679"/>
    </source>
</evidence>
<evidence type="ECO:0000256" key="5">
    <source>
        <dbReference type="ARBA" id="ARBA00022692"/>
    </source>
</evidence>
<evidence type="ECO:0000313" key="12">
    <source>
        <dbReference type="EMBL" id="KAA9324947.1"/>
    </source>
</evidence>
<keyword evidence="3" id="KW-0328">Glycosyltransferase</keyword>
<keyword evidence="6" id="KW-0133">Cell shape</keyword>
<dbReference type="Proteomes" id="UP000326570">
    <property type="component" value="Unassembled WGS sequence"/>
</dbReference>
<evidence type="ECO:0000256" key="3">
    <source>
        <dbReference type="ARBA" id="ARBA00022676"/>
    </source>
</evidence>
<dbReference type="GO" id="GO:0016020">
    <property type="term" value="C:membrane"/>
    <property type="evidence" value="ECO:0007669"/>
    <property type="project" value="InterPro"/>
</dbReference>
<dbReference type="InterPro" id="IPR011812">
    <property type="entry name" value="Pep_trsgly"/>
</dbReference>
<gene>
    <name evidence="12" type="ORF">F0P94_19330</name>
</gene>
<keyword evidence="13" id="KW-1185">Reference proteome</keyword>
<dbReference type="GO" id="GO:0009274">
    <property type="term" value="C:peptidoglycan-based cell wall"/>
    <property type="evidence" value="ECO:0007669"/>
    <property type="project" value="InterPro"/>
</dbReference>
<organism evidence="12 13">
    <name type="scientific">Adhaeribacter soli</name>
    <dbReference type="NCBI Taxonomy" id="2607655"/>
    <lineage>
        <taxon>Bacteria</taxon>
        <taxon>Pseudomonadati</taxon>
        <taxon>Bacteroidota</taxon>
        <taxon>Cytophagia</taxon>
        <taxon>Cytophagales</taxon>
        <taxon>Hymenobacteraceae</taxon>
        <taxon>Adhaeribacter</taxon>
    </lineage>
</organism>
<evidence type="ECO:0000256" key="7">
    <source>
        <dbReference type="ARBA" id="ARBA00022984"/>
    </source>
</evidence>
<feature type="domain" description="Glycosyl transferase family 51" evidence="11">
    <location>
        <begin position="395"/>
        <end position="543"/>
    </location>
</feature>
<dbReference type="AlphaFoldDB" id="A0A5N1IM15"/>
<evidence type="ECO:0000259" key="11">
    <source>
        <dbReference type="Pfam" id="PF00912"/>
    </source>
</evidence>
<comment type="caution">
    <text evidence="12">The sequence shown here is derived from an EMBL/GenBank/DDBJ whole genome shotgun (WGS) entry which is preliminary data.</text>
</comment>
<dbReference type="PANTHER" id="PTHR30400:SF0">
    <property type="entry name" value="BIOSYNTHETIC PEPTIDOGLYCAN TRANSGLYCOSYLASE"/>
    <property type="match status" value="1"/>
</dbReference>
<dbReference type="GO" id="GO:0016763">
    <property type="term" value="F:pentosyltransferase activity"/>
    <property type="evidence" value="ECO:0007669"/>
    <property type="project" value="InterPro"/>
</dbReference>
<reference evidence="12 13" key="1">
    <citation type="submission" date="2019-09" db="EMBL/GenBank/DDBJ databases">
        <title>Genome sequence of Adhaeribacter sp. M2.</title>
        <authorList>
            <person name="Srinivasan S."/>
        </authorList>
    </citation>
    <scope>NUCLEOTIDE SEQUENCE [LARGE SCALE GENOMIC DNA]</scope>
    <source>
        <strain evidence="12 13">M2</strain>
    </source>
</reference>
<keyword evidence="8" id="KW-1133">Transmembrane helix</keyword>
<evidence type="ECO:0000256" key="6">
    <source>
        <dbReference type="ARBA" id="ARBA00022960"/>
    </source>
</evidence>
<protein>
    <submittedName>
        <fullName evidence="12">Penicillin-binding protein</fullName>
    </submittedName>
</protein>
<sequence length="616" mass="69236">MVTKVEAKYPAKLHIGKSGFANLTSVEMENIALVPNYGDTLLQTKKVHASISFRTLLKGRIIFNELEVSDAYLTAVKYPDNTNNYSFLLGKKPTEPVDTTKSRNYGKLLNDLIEKAFESVPDQVNFQNLNVSYTSPHRNIAMKMPELTIADGEIKTALTVKTDSLVNNLRAHGTIDPGKYFISARLYALDTAGIVLPYVKQKFGGDVSFDTLAVSLSDKRFSRDMLTVRGNASITGLTVNHSRISDTDVKVKSSAVDYVVSLGPDYYAVDSLTEVRVNKMKIYPVVQFRTKPAKDLVMRVHTAQTPANDFFGSLPEGMFDTVEGIKGEGSLSYTMKTHINFADLKHLTFDSDLEGHNFKILQYGKEDLSKMNRPFQYTAYEYGKPVRTFTVGPGNPFFAPYNSISPYLKNTIMTSEDAGFFRHKGFHEEAFRQSIATNIKAKKFARGGSTISMQLVKNVFLSRKKTIARKAEEALIVWLIENNKITSKTRMYEVYLNIIEWGPNVYGIKDASRFYFGKQPSELTLAESIYLAHIIPKPKAYRSAFDAYGNLKPHVAWYYRLISGIMLRRGQISQEEYDALQPAVDLYGRARDLIVTAVDTTSVTDTLQLAPIDMMD</sequence>
<dbReference type="InterPro" id="IPR023346">
    <property type="entry name" value="Lysozyme-like_dom_sf"/>
</dbReference>
<dbReference type="InterPro" id="IPR001264">
    <property type="entry name" value="Glyco_trans_51"/>
</dbReference>